<dbReference type="Gene3D" id="4.10.1060.10">
    <property type="entry name" value="Zinc finger, RanBP2-type"/>
    <property type="match status" value="1"/>
</dbReference>
<dbReference type="GO" id="GO:0005737">
    <property type="term" value="C:cytoplasm"/>
    <property type="evidence" value="ECO:0007669"/>
    <property type="project" value="TreeGrafter"/>
</dbReference>
<keyword evidence="15" id="KW-0539">Nucleus</keyword>
<evidence type="ECO:0000256" key="13">
    <source>
        <dbReference type="ARBA" id="ARBA00023132"/>
    </source>
</evidence>
<keyword evidence="5" id="KW-0479">Metal-binding</keyword>
<evidence type="ECO:0000259" key="23">
    <source>
        <dbReference type="PROSITE" id="PS50199"/>
    </source>
</evidence>
<feature type="region of interest" description="Disordered" evidence="21">
    <location>
        <begin position="2051"/>
        <end position="2086"/>
    </location>
</feature>
<feature type="compositionally biased region" description="Low complexity" evidence="21">
    <location>
        <begin position="1661"/>
        <end position="1674"/>
    </location>
</feature>
<dbReference type="PANTHER" id="PTHR23138:SF87">
    <property type="entry name" value="E3 SUMO-PROTEIN LIGASE RANBP2"/>
    <property type="match status" value="1"/>
</dbReference>
<feature type="compositionally biased region" description="Acidic residues" evidence="21">
    <location>
        <begin position="1960"/>
        <end position="2018"/>
    </location>
</feature>
<keyword evidence="4" id="KW-0813">Transport</keyword>
<keyword evidence="13" id="KW-0906">Nuclear pore complex</keyword>
<dbReference type="GO" id="GO:0008270">
    <property type="term" value="F:zinc ion binding"/>
    <property type="evidence" value="ECO:0007669"/>
    <property type="project" value="UniProtKB-KW"/>
</dbReference>
<evidence type="ECO:0000256" key="6">
    <source>
        <dbReference type="ARBA" id="ARBA00022737"/>
    </source>
</evidence>
<evidence type="ECO:0000259" key="22">
    <source>
        <dbReference type="PROSITE" id="PS50196"/>
    </source>
</evidence>
<feature type="region of interest" description="Disordered" evidence="21">
    <location>
        <begin position="2223"/>
        <end position="2285"/>
    </location>
</feature>
<evidence type="ECO:0000256" key="18">
    <source>
        <dbReference type="ARBA" id="ARBA00078197"/>
    </source>
</evidence>
<keyword evidence="8" id="KW-0509">mRNA transport</keyword>
<evidence type="ECO:0000256" key="5">
    <source>
        <dbReference type="ARBA" id="ARBA00022723"/>
    </source>
</evidence>
<dbReference type="InterPro" id="IPR045255">
    <property type="entry name" value="RanBP1-like"/>
</dbReference>
<feature type="region of interest" description="Disordered" evidence="21">
    <location>
        <begin position="1419"/>
        <end position="1474"/>
    </location>
</feature>
<feature type="domain" description="RanBD1" evidence="22">
    <location>
        <begin position="2088"/>
        <end position="2224"/>
    </location>
</feature>
<sequence>MLEKFKEAGQLCAQVEGARLFEQEIPWWKKSYQLYQALLPKADEGEQWSPDHIVTFGHLLVSINKLIRITLSVHNTAVNQASRLIKVMDKELFRATDYIESSPSCPEQSGAQTVLREMKAQLYMHLATLLIKMAAMGSAHWADVIGLVTACYLVSAQVPPCSEEAPTAARGDRSSSINSRIHSLAHCRLSEVCHLLTSIVKQQKNDRWLKLCHGKWCSEEGRQQLLSQAFGQGEPDPASSFLLMDDSLVNARFTELPSLIKTVFVYDLESVKAEPDSLQRLVWLGLQWDVRGDGILPDLGQFLQPVFSRLLFSTQRLENTAVDNIRLLDVEAFLYGCVHGAKAQQEQLQARVQPLPKPLPLGLCRGMCSPQQLEWYSALYSMYTAKASPGERAKLRLTIQKGMEVLRCRMNHGMETPLLIRLGRTFMERMREVQQLSEENHNRDQWVGFQQMGVMYWQAAVEHLELLARNRAVPFQQKPFFPYGSRPIPTDKIRQYQDEGTVAIAERKFQQGQFQQAVAMLDKTKSATGSYLKAQMYLTKAQSEAEGQGLELSSSPLSRQGDLLDKAKHALFSTMDAIQDQPENPLHEQIQTSLEEIDRKQATLSHEVAALEEEEAAAAAWDTPLRSLDNSRNISGLSDVTPLESTGKDPSPRRLAAELRSMNLSHSRLMEENAQLRSLAATHSRILEQNQMLIDKQNTLMESNNALMKQVLELNVKFQELSAAQAKRDAAPPPPPPQPQPIPDITSNRPIIISAQECKIDNPSLSTTQLSGATYPVASPVHGLYHHPAYGYYAAAAPQSYGLAAAAAAAAYENPGLHPSLITSTPAMHGAAHAPNLQQYMPYEDATSPTEVETEIMMPSDVVAVGTSAADLQPSTFTRGVADQESSEPNDDMQVTSSGPTSAPDTIPSKQASNKDVASKSPLLVSMLMKQDETSAAVSSTKIGSITAGTPPQSFLSSSSKPSVVAPDNSTVKSEDLGTASAKLGLFHDSQVSQPGAVFGLNQRQASSEHDPTSATTSASAALANFSFKSSQPSPANFTQPKPSPVTPAVAPDKTTSQSPFAGFSFGQLSTGSGTVSSGFTFSNATTSQASTFESVTKPGSQYKENDFGEDDVIFVSEKIPTADQRARAEALFLPPTFFLYEDEPPCPGCPGCDPEDLAARGKSPAKSFQPEAAESSQSQAPVFGSTASAQMTFGDMSKMALSGKTKETPITTGMPESSLPSSSVFGAAGGSSSLSFASIRAGKQGTFAGVAGKGFTFAQAGAPVFGAATKEEDGEQESHEHDPHYEPIMSLPELSQVKTGEEEEEVMYKQRARLYRYAKELGVWKERGIGDVKLLRHKHSGVLRLIMRREQVLKLCANHRITTDMKLDPLHSSDRSWVWHAVDYSEDEPCHEQLAIKFKTPEQAHEFKRRLEELQAVRKEEEEREMEQKTEASGPQEEVGETKPEGEEIKKEDSAGASDEPDQEATTEDNFAKFQPKEGDWKCEICWLNNGKDDMACVACMTPKPGAVSSTTAPASGTVNLLGASSSGGNLKFTFGSASGSSFAFGSSQSSDGTAKPSGFKFGGPVAFPSATSLSTPSSSLSTETVKFGATQSDTALTTAEESTQATIAPTTKFTFGSGFQKFDFGGAGDKATQPMTAVKSPSAGFTFGASGLTPPKTDGAGAPATEAAASSEVQGTPVKPSTGFVFGAKSITPPTTKPSEAKPKGYSFADMVKSEGATFSFRLDVSKSLQMSSEKSPVKPKSPGLIKSPGLNKSGDSEYYKDDEGDHIHFEPVVKLPEGFEVKTGEEDETIKFSHRAKLYRFDKASSQWKERGLGDIKLLYNPANQKYRIIMRREQVLKLCANHYVTPELSLQSNAGSTKSWVWMAMDASDEEAQMEQLAVRFKTEEVALQFKNAVDAAKKDIMAEKGGQTDGKKDEKEEGGDEGTDKQDREEVQDDSRGRGDIGEQECEGDRREDTDEKEGDDDHDDDDDDNYTDVDDDDDDDDYEDVDETEEEKGEDQGEHDEEEERQEAEEEGDANHPIVKSCDPNISKAFSELLRTSITSHAKELKLGVETPTTSTSSTSKDEDAVESSKDDSISEERDDIHFEPVAQLPEQVDVITGEEDENELFCSRAKLYRFDKAAAQWKDRGIGDIKILGNTTMKRYRVIMRRDQVLKLCANHYITAEMTLEPNAGSENSLVWQAMDASEGDPQMEELAVRFKLAGTTQRFKTVFEECQAELRKQRQQDDGVSSTSVESQGASVKEQKDESRDDEKASSSPTSETEKPSSESSSTSESSKTESEN</sequence>
<feature type="domain" description="RanBD1" evidence="22">
    <location>
        <begin position="1771"/>
        <end position="1907"/>
    </location>
</feature>
<dbReference type="Pfam" id="PF00638">
    <property type="entry name" value="Ran_BP1"/>
    <property type="match status" value="3"/>
</dbReference>
<feature type="region of interest" description="Disordered" evidence="21">
    <location>
        <begin position="951"/>
        <end position="972"/>
    </location>
</feature>
<dbReference type="GO" id="GO:0051028">
    <property type="term" value="P:mRNA transport"/>
    <property type="evidence" value="ECO:0007669"/>
    <property type="project" value="UniProtKB-KW"/>
</dbReference>
<feature type="compositionally biased region" description="Low complexity" evidence="21">
    <location>
        <begin position="1734"/>
        <end position="1745"/>
    </location>
</feature>
<dbReference type="GeneID" id="110977836"/>
<feature type="region of interest" description="Disordered" evidence="21">
    <location>
        <begin position="1734"/>
        <end position="1755"/>
    </location>
</feature>
<organism evidence="24 25">
    <name type="scientific">Acanthaster planci</name>
    <name type="common">Crown-of-thorns starfish</name>
    <dbReference type="NCBI Taxonomy" id="133434"/>
    <lineage>
        <taxon>Eukaryota</taxon>
        <taxon>Metazoa</taxon>
        <taxon>Echinodermata</taxon>
        <taxon>Eleutherozoa</taxon>
        <taxon>Asterozoa</taxon>
        <taxon>Asteroidea</taxon>
        <taxon>Valvatacea</taxon>
        <taxon>Valvatida</taxon>
        <taxon>Acanthasteridae</taxon>
        <taxon>Acanthaster</taxon>
    </lineage>
</organism>
<feature type="region of interest" description="Disordered" evidence="21">
    <location>
        <begin position="723"/>
        <end position="746"/>
    </location>
</feature>
<dbReference type="InterPro" id="IPR036443">
    <property type="entry name" value="Znf_RanBP2_sf"/>
</dbReference>
<dbReference type="GO" id="GO:0003677">
    <property type="term" value="F:DNA binding"/>
    <property type="evidence" value="ECO:0007669"/>
    <property type="project" value="UniProtKB-KW"/>
</dbReference>
<evidence type="ECO:0000313" key="25">
    <source>
        <dbReference type="RefSeq" id="XP_022088004.1"/>
    </source>
</evidence>
<feature type="compositionally biased region" description="Pro residues" evidence="21">
    <location>
        <begin position="731"/>
        <end position="742"/>
    </location>
</feature>
<evidence type="ECO:0000256" key="11">
    <source>
        <dbReference type="ARBA" id="ARBA00023010"/>
    </source>
</evidence>
<comment type="similarity">
    <text evidence="16">Belongs to the NUP153 family.</text>
</comment>
<evidence type="ECO:0000256" key="19">
    <source>
        <dbReference type="ARBA" id="ARBA00079437"/>
    </source>
</evidence>
<accession>A0A8B7Y493</accession>
<evidence type="ECO:0000256" key="16">
    <source>
        <dbReference type="ARBA" id="ARBA00060842"/>
    </source>
</evidence>
<evidence type="ECO:0000256" key="15">
    <source>
        <dbReference type="ARBA" id="ARBA00023242"/>
    </source>
</evidence>
<dbReference type="FunFam" id="4.10.1060.10:FF:000001">
    <property type="entry name" value="Nuclear pore complex protein Nup153"/>
    <property type="match status" value="1"/>
</dbReference>
<feature type="region of interest" description="Disordered" evidence="21">
    <location>
        <begin position="1158"/>
        <end position="1183"/>
    </location>
</feature>
<evidence type="ECO:0000256" key="7">
    <source>
        <dbReference type="ARBA" id="ARBA00022771"/>
    </source>
</evidence>
<feature type="domain" description="RanBD1" evidence="22">
    <location>
        <begin position="1285"/>
        <end position="1421"/>
    </location>
</feature>
<gene>
    <name evidence="25" type="primary">LOC110977836</name>
</gene>
<name>A0A8B7Y493_ACAPL</name>
<feature type="compositionally biased region" description="Basic and acidic residues" evidence="21">
    <location>
        <begin position="1441"/>
        <end position="1455"/>
    </location>
</feature>
<evidence type="ECO:0000256" key="14">
    <source>
        <dbReference type="ARBA" id="ARBA00023136"/>
    </source>
</evidence>
<comment type="cofactor">
    <cofactor evidence="1">
        <name>Zn(2+)</name>
        <dbReference type="ChEBI" id="CHEBI:29105"/>
    </cofactor>
</comment>
<dbReference type="GO" id="GO:0005096">
    <property type="term" value="F:GTPase activator activity"/>
    <property type="evidence" value="ECO:0007669"/>
    <property type="project" value="TreeGrafter"/>
</dbReference>
<evidence type="ECO:0000256" key="1">
    <source>
        <dbReference type="ARBA" id="ARBA00001947"/>
    </source>
</evidence>
<keyword evidence="12" id="KW-0238">DNA-binding</keyword>
<feature type="region of interest" description="Disordered" evidence="21">
    <location>
        <begin position="1650"/>
        <end position="1704"/>
    </location>
</feature>
<feature type="region of interest" description="Disordered" evidence="21">
    <location>
        <begin position="879"/>
        <end position="917"/>
    </location>
</feature>
<dbReference type="Gene3D" id="2.30.29.30">
    <property type="entry name" value="Pleckstrin-homology domain (PH domain)/Phosphotyrosine-binding domain (PTB)"/>
    <property type="match status" value="3"/>
</dbReference>
<dbReference type="OrthoDB" id="2357150at2759"/>
<dbReference type="PROSITE" id="PS50199">
    <property type="entry name" value="ZF_RANBP2_2"/>
    <property type="match status" value="1"/>
</dbReference>
<keyword evidence="24" id="KW-1185">Reference proteome</keyword>
<evidence type="ECO:0000256" key="17">
    <source>
        <dbReference type="ARBA" id="ARBA00068609"/>
    </source>
</evidence>
<dbReference type="PANTHER" id="PTHR23138">
    <property type="entry name" value="RAN BINDING PROTEIN"/>
    <property type="match status" value="1"/>
</dbReference>
<keyword evidence="6" id="KW-0677">Repeat</keyword>
<reference evidence="25" key="1">
    <citation type="submission" date="2025-08" db="UniProtKB">
        <authorList>
            <consortium name="RefSeq"/>
        </authorList>
    </citation>
    <scope>IDENTIFICATION</scope>
</reference>
<evidence type="ECO:0000256" key="21">
    <source>
        <dbReference type="SAM" id="MobiDB-lite"/>
    </source>
</evidence>
<evidence type="ECO:0000256" key="2">
    <source>
        <dbReference type="ARBA" id="ARBA00004126"/>
    </source>
</evidence>
<feature type="compositionally biased region" description="Basic and acidic residues" evidence="21">
    <location>
        <begin position="1419"/>
        <end position="1431"/>
    </location>
</feature>
<evidence type="ECO:0000256" key="12">
    <source>
        <dbReference type="ARBA" id="ARBA00023125"/>
    </source>
</evidence>
<dbReference type="PROSITE" id="PS50196">
    <property type="entry name" value="RANBD1"/>
    <property type="match status" value="3"/>
</dbReference>
<evidence type="ECO:0000256" key="10">
    <source>
        <dbReference type="ARBA" id="ARBA00022927"/>
    </source>
</evidence>
<dbReference type="Pfam" id="PF00641">
    <property type="entry name" value="Zn_ribbon_RanBP"/>
    <property type="match status" value="1"/>
</dbReference>
<dbReference type="GO" id="GO:0005643">
    <property type="term" value="C:nuclear pore"/>
    <property type="evidence" value="ECO:0007669"/>
    <property type="project" value="UniProtKB-SubCell"/>
</dbReference>
<dbReference type="Proteomes" id="UP000694845">
    <property type="component" value="Unplaced"/>
</dbReference>
<evidence type="ECO:0000256" key="4">
    <source>
        <dbReference type="ARBA" id="ARBA00022448"/>
    </source>
</evidence>
<feature type="compositionally biased region" description="Basic and acidic residues" evidence="21">
    <location>
        <begin position="2245"/>
        <end position="2257"/>
    </location>
</feature>
<evidence type="ECO:0000256" key="8">
    <source>
        <dbReference type="ARBA" id="ARBA00022816"/>
    </source>
</evidence>
<dbReference type="SMART" id="SM00160">
    <property type="entry name" value="RanBD"/>
    <property type="match status" value="3"/>
</dbReference>
<dbReference type="PROSITE" id="PS01358">
    <property type="entry name" value="ZF_RANBP2_1"/>
    <property type="match status" value="1"/>
</dbReference>
<keyword evidence="9" id="KW-0862">Zinc</keyword>
<dbReference type="InterPro" id="IPR001876">
    <property type="entry name" value="Znf_RanBP2"/>
</dbReference>
<feature type="compositionally biased region" description="Polar residues" evidence="21">
    <location>
        <begin position="2230"/>
        <end position="2242"/>
    </location>
</feature>
<dbReference type="InterPro" id="IPR011993">
    <property type="entry name" value="PH-like_dom_sf"/>
</dbReference>
<evidence type="ECO:0000256" key="3">
    <source>
        <dbReference type="ARBA" id="ARBA00004567"/>
    </source>
</evidence>
<dbReference type="RefSeq" id="XP_022088004.1">
    <property type="nucleotide sequence ID" value="XM_022232312.1"/>
</dbReference>
<keyword evidence="11" id="KW-0811">Translocation</keyword>
<evidence type="ECO:0000313" key="24">
    <source>
        <dbReference type="Proteomes" id="UP000694845"/>
    </source>
</evidence>
<dbReference type="KEGG" id="aplc:110977836"/>
<feature type="domain" description="RanBP2-type" evidence="23">
    <location>
        <begin position="1478"/>
        <end position="1507"/>
    </location>
</feature>
<dbReference type="GO" id="GO:0031965">
    <property type="term" value="C:nuclear membrane"/>
    <property type="evidence" value="ECO:0007669"/>
    <property type="project" value="UniProtKB-SubCell"/>
</dbReference>
<dbReference type="SUPFAM" id="SSF50729">
    <property type="entry name" value="PH domain-like"/>
    <property type="match status" value="3"/>
</dbReference>
<dbReference type="FunFam" id="2.30.29.30:FF:000018">
    <property type="entry name" value="E3 SUMO-protein ligase RanBP2"/>
    <property type="match status" value="3"/>
</dbReference>
<feature type="compositionally biased region" description="Low complexity" evidence="21">
    <location>
        <begin position="951"/>
        <end position="963"/>
    </location>
</feature>
<proteinExistence type="inferred from homology"/>
<feature type="compositionally biased region" description="Basic and acidic residues" evidence="21">
    <location>
        <begin position="2066"/>
        <end position="2086"/>
    </location>
</feature>
<keyword evidence="7 20" id="KW-0863">Zinc-finger</keyword>
<feature type="region of interest" description="Disordered" evidence="21">
    <location>
        <begin position="1905"/>
        <end position="2029"/>
    </location>
</feature>
<dbReference type="InterPro" id="IPR000156">
    <property type="entry name" value="Ran_bind_dom"/>
</dbReference>
<dbReference type="CDD" id="cd13176">
    <property type="entry name" value="RanBD_RanBP2-like"/>
    <property type="match status" value="3"/>
</dbReference>
<feature type="compositionally biased region" description="Polar residues" evidence="21">
    <location>
        <begin position="1030"/>
        <end position="1041"/>
    </location>
</feature>
<comment type="subcellular location">
    <subcellularLocation>
        <location evidence="2">Nucleus membrane</location>
    </subcellularLocation>
    <subcellularLocation>
        <location evidence="3">Nucleus</location>
        <location evidence="3">Nuclear pore complex</location>
    </subcellularLocation>
</comment>
<feature type="region of interest" description="Disordered" evidence="21">
    <location>
        <begin position="1030"/>
        <end position="1055"/>
    </location>
</feature>
<keyword evidence="14" id="KW-0472">Membrane</keyword>
<feature type="compositionally biased region" description="Basic and acidic residues" evidence="21">
    <location>
        <begin position="1927"/>
        <end position="1959"/>
    </location>
</feature>
<dbReference type="GO" id="GO:0015031">
    <property type="term" value="P:protein transport"/>
    <property type="evidence" value="ECO:0007669"/>
    <property type="project" value="UniProtKB-KW"/>
</dbReference>
<dbReference type="SUPFAM" id="SSF90209">
    <property type="entry name" value="Ran binding protein zinc finger-like"/>
    <property type="match status" value="1"/>
</dbReference>
<evidence type="ECO:0000256" key="20">
    <source>
        <dbReference type="PROSITE-ProRule" id="PRU00322"/>
    </source>
</evidence>
<evidence type="ECO:0000256" key="9">
    <source>
        <dbReference type="ARBA" id="ARBA00022833"/>
    </source>
</evidence>
<keyword evidence="10" id="KW-0653">Protein transport</keyword>
<protein>
    <recommendedName>
        <fullName evidence="17">Nuclear pore complex protein Nup153</fullName>
    </recommendedName>
    <alternativeName>
        <fullName evidence="19">153 kDa nucleoporin</fullName>
    </alternativeName>
    <alternativeName>
        <fullName evidence="18">Nucleoporin Nup153</fullName>
    </alternativeName>
</protein>
<feature type="compositionally biased region" description="Polar residues" evidence="21">
    <location>
        <begin position="893"/>
        <end position="916"/>
    </location>
</feature>